<protein>
    <submittedName>
        <fullName evidence="3">Type I restriction enzyme S subunit</fullName>
    </submittedName>
</protein>
<dbReference type="Gene3D" id="3.90.220.20">
    <property type="entry name" value="DNA methylase specificity domains"/>
    <property type="match status" value="2"/>
</dbReference>
<keyword evidence="2" id="KW-0238">DNA-binding</keyword>
<organism evidence="3 4">
    <name type="scientific">Paracoccus pantotrophus</name>
    <name type="common">Thiosphaera pantotropha</name>
    <dbReference type="NCBI Taxonomy" id="82367"/>
    <lineage>
        <taxon>Bacteria</taxon>
        <taxon>Pseudomonadati</taxon>
        <taxon>Pseudomonadota</taxon>
        <taxon>Alphaproteobacteria</taxon>
        <taxon>Rhodobacterales</taxon>
        <taxon>Paracoccaceae</taxon>
        <taxon>Paracoccus</taxon>
    </lineage>
</organism>
<evidence type="ECO:0000256" key="2">
    <source>
        <dbReference type="ARBA" id="ARBA00023125"/>
    </source>
</evidence>
<evidence type="ECO:0000313" key="3">
    <source>
        <dbReference type="EMBL" id="RKS42597.1"/>
    </source>
</evidence>
<keyword evidence="1" id="KW-0680">Restriction system</keyword>
<dbReference type="EMBL" id="RBLI01000004">
    <property type="protein sequence ID" value="RKS42597.1"/>
    <property type="molecule type" value="Genomic_DNA"/>
</dbReference>
<dbReference type="InterPro" id="IPR052021">
    <property type="entry name" value="Type-I_RS_S_subunit"/>
</dbReference>
<reference evidence="3" key="1">
    <citation type="submission" date="2018-10" db="EMBL/GenBank/DDBJ databases">
        <title>Genomic Encyclopedia of Archaeal and Bacterial Type Strains, Phase II (KMG-II): from individual species to whole genera.</title>
        <authorList>
            <person name="Goeker M."/>
        </authorList>
    </citation>
    <scope>NUCLEOTIDE SEQUENCE [LARGE SCALE GENOMIC DNA]</scope>
    <source>
        <strain evidence="3">DSM 2944</strain>
    </source>
</reference>
<gene>
    <name evidence="3" type="ORF">BDE18_4302</name>
</gene>
<dbReference type="RefSeq" id="WP_208852056.1">
    <property type="nucleotide sequence ID" value="NZ_CP044424.1"/>
</dbReference>
<dbReference type="Proteomes" id="UP000273626">
    <property type="component" value="Unassembled WGS sequence"/>
</dbReference>
<accession>A0ABX9S443</accession>
<evidence type="ECO:0000313" key="4">
    <source>
        <dbReference type="Proteomes" id="UP000273626"/>
    </source>
</evidence>
<evidence type="ECO:0000256" key="1">
    <source>
        <dbReference type="ARBA" id="ARBA00022747"/>
    </source>
</evidence>
<keyword evidence="4" id="KW-1185">Reference proteome</keyword>
<dbReference type="PANTHER" id="PTHR30408">
    <property type="entry name" value="TYPE-1 RESTRICTION ENZYME ECOKI SPECIFICITY PROTEIN"/>
    <property type="match status" value="1"/>
</dbReference>
<proteinExistence type="predicted"/>
<dbReference type="PANTHER" id="PTHR30408:SF12">
    <property type="entry name" value="TYPE I RESTRICTION ENZYME MJAVIII SPECIFICITY SUBUNIT"/>
    <property type="match status" value="1"/>
</dbReference>
<name>A0ABX9S443_PARPN</name>
<dbReference type="SUPFAM" id="SSF116734">
    <property type="entry name" value="DNA methylase specificity domain"/>
    <property type="match status" value="2"/>
</dbReference>
<dbReference type="GeneID" id="80457843"/>
<comment type="caution">
    <text evidence="3">The sequence shown here is derived from an EMBL/GenBank/DDBJ whole genome shotgun (WGS) entry which is preliminary data.</text>
</comment>
<sequence length="406" mass="45108">MSHYKPYSAYKDSGVEWIGKVPMHWSVVRIKRTAQIATDRCNAIPDGLPYIGLEDVESGSGQYKPTATTSRQTEDSTVGLFCAGDVLYGKLRPYLRKCITGPTDGACSTEFLVLKPSSVLPAWLQNWMLTTEVTQQIEAGCDGAKMPRADWEHVGSIHIPIPDSTEQESILASLDRETGRIDALIAKKTRFIELLKEKITALASPPPDSPNLRWVRLSHVCDVISRPVLQQAGSSYTKLGLFNRGRGIFKRDDTDTEDMGDSDFFWIQSGDLILSGQFAWEGAVALANEEHVGCVVSHRFPVIRGREKEVLTEYLYAYFLTAHGDFVLNDCSRGSAGRNRPLNMNLLLGWKIPILPMQNQLEIARLVQLERVIGAKVNRSVALLKERRSAFITAAVTGQIDLRGEA</sequence>
<dbReference type="InterPro" id="IPR044946">
    <property type="entry name" value="Restrct_endonuc_typeI_TRD_sf"/>
</dbReference>